<dbReference type="Proteomes" id="UP000712281">
    <property type="component" value="Unassembled WGS sequence"/>
</dbReference>
<dbReference type="EMBL" id="QGKW02000717">
    <property type="protein sequence ID" value="KAF2598538.1"/>
    <property type="molecule type" value="Genomic_DNA"/>
</dbReference>
<sequence length="101" mass="11088">MTDDLSHFSDVAAKAEEEEATGKGRGVKLSSVTIGLEFLILRGDPLGETFQLYGVEIGEVEKEIVRFLCCYEEEIVSGHADLMEEGETTPIKVDEIIVGPR</sequence>
<dbReference type="EMBL" id="QGKY02001250">
    <property type="protein sequence ID" value="KAF2563890.1"/>
    <property type="molecule type" value="Genomic_DNA"/>
</dbReference>
<reference evidence="2" key="1">
    <citation type="submission" date="2019-12" db="EMBL/GenBank/DDBJ databases">
        <title>Genome sequencing and annotation of Brassica cretica.</title>
        <authorList>
            <person name="Studholme D.J."/>
            <person name="Sarris P.F."/>
        </authorList>
    </citation>
    <scope>NUCLEOTIDE SEQUENCE</scope>
    <source>
        <strain evidence="3">PFS-001/15</strain>
        <strain evidence="2">PFS-102/07</strain>
        <tissue evidence="2">Leaf</tissue>
    </source>
</reference>
<evidence type="ECO:0000313" key="3">
    <source>
        <dbReference type="EMBL" id="KAF2598538.1"/>
    </source>
</evidence>
<feature type="region of interest" description="Disordered" evidence="1">
    <location>
        <begin position="1"/>
        <end position="25"/>
    </location>
</feature>
<accession>A0A8S9I2T0</accession>
<gene>
    <name evidence="3" type="ORF">F2Q68_00010122</name>
    <name evidence="2" type="ORF">F2Q70_00017174</name>
</gene>
<evidence type="ECO:0000313" key="2">
    <source>
        <dbReference type="EMBL" id="KAF2563890.1"/>
    </source>
</evidence>
<evidence type="ECO:0000256" key="1">
    <source>
        <dbReference type="SAM" id="MobiDB-lite"/>
    </source>
</evidence>
<name>A0A8S9I2T0_BRACR</name>
<organism evidence="2">
    <name type="scientific">Brassica cretica</name>
    <name type="common">Mustard</name>
    <dbReference type="NCBI Taxonomy" id="69181"/>
    <lineage>
        <taxon>Eukaryota</taxon>
        <taxon>Viridiplantae</taxon>
        <taxon>Streptophyta</taxon>
        <taxon>Embryophyta</taxon>
        <taxon>Tracheophyta</taxon>
        <taxon>Spermatophyta</taxon>
        <taxon>Magnoliopsida</taxon>
        <taxon>eudicotyledons</taxon>
        <taxon>Gunneridae</taxon>
        <taxon>Pentapetalae</taxon>
        <taxon>rosids</taxon>
        <taxon>malvids</taxon>
        <taxon>Brassicales</taxon>
        <taxon>Brassicaceae</taxon>
        <taxon>Brassiceae</taxon>
        <taxon>Brassica</taxon>
    </lineage>
</organism>
<proteinExistence type="predicted"/>
<protein>
    <submittedName>
        <fullName evidence="2">Uncharacterized protein</fullName>
    </submittedName>
</protein>
<comment type="caution">
    <text evidence="2">The sequence shown here is derived from an EMBL/GenBank/DDBJ whole genome shotgun (WGS) entry which is preliminary data.</text>
</comment>
<dbReference type="AlphaFoldDB" id="A0A8S9I2T0"/>